<sequence>MNDTGSALSPIDTAELTLGEFGSHGFLNFTGVPCSYLKEFFQILEEPVGNRPPELADSRFVLAPREDTALGLASGLTIGGAPCVVLMQNSGLGYSLNVLSSFNIIYGVSLPIIISWRGQSGADAIEHQVMGDNMLSLLDLFGLPWTVLDRADPRDSVSRVVRALDESGTPACLIVQGSD</sequence>
<proteinExistence type="predicted"/>
<dbReference type="RefSeq" id="WP_344530658.1">
    <property type="nucleotide sequence ID" value="NZ_BAAAPE010000011.1"/>
</dbReference>
<evidence type="ECO:0000313" key="3">
    <source>
        <dbReference type="EMBL" id="GAA2083195.1"/>
    </source>
</evidence>
<organism evidence="3 4">
    <name type="scientific">Streptomyces albiaxialis</name>
    <dbReference type="NCBI Taxonomy" id="329523"/>
    <lineage>
        <taxon>Bacteria</taxon>
        <taxon>Bacillati</taxon>
        <taxon>Actinomycetota</taxon>
        <taxon>Actinomycetes</taxon>
        <taxon>Kitasatosporales</taxon>
        <taxon>Streptomycetaceae</taxon>
        <taxon>Streptomyces</taxon>
    </lineage>
</organism>
<evidence type="ECO:0000256" key="1">
    <source>
        <dbReference type="ARBA" id="ARBA00022793"/>
    </source>
</evidence>
<dbReference type="Gene3D" id="3.40.50.970">
    <property type="match status" value="1"/>
</dbReference>
<evidence type="ECO:0000313" key="4">
    <source>
        <dbReference type="Proteomes" id="UP001500016"/>
    </source>
</evidence>
<keyword evidence="1" id="KW-0210">Decarboxylase</keyword>
<gene>
    <name evidence="3" type="ORF">GCM10009801_43490</name>
</gene>
<keyword evidence="4" id="KW-1185">Reference proteome</keyword>
<dbReference type="Proteomes" id="UP001500016">
    <property type="component" value="Unassembled WGS sequence"/>
</dbReference>
<reference evidence="3 4" key="1">
    <citation type="journal article" date="2019" name="Int. J. Syst. Evol. Microbiol.">
        <title>The Global Catalogue of Microorganisms (GCM) 10K type strain sequencing project: providing services to taxonomists for standard genome sequencing and annotation.</title>
        <authorList>
            <consortium name="The Broad Institute Genomics Platform"/>
            <consortium name="The Broad Institute Genome Sequencing Center for Infectious Disease"/>
            <person name="Wu L."/>
            <person name="Ma J."/>
        </authorList>
    </citation>
    <scope>NUCLEOTIDE SEQUENCE [LARGE SCALE GENOMIC DNA]</scope>
    <source>
        <strain evidence="3 4">JCM 15478</strain>
    </source>
</reference>
<name>A0ABN2W4I3_9ACTN</name>
<dbReference type="EMBL" id="BAAAPE010000011">
    <property type="protein sequence ID" value="GAA2083195.1"/>
    <property type="molecule type" value="Genomic_DNA"/>
</dbReference>
<dbReference type="InterPro" id="IPR051818">
    <property type="entry name" value="TPP_dependent_decarboxylase"/>
</dbReference>
<evidence type="ECO:0000256" key="2">
    <source>
        <dbReference type="ARBA" id="ARBA00023239"/>
    </source>
</evidence>
<protein>
    <recommendedName>
        <fullName evidence="5">Thiamine pyrophosphate enzyme N-terminal TPP-binding domain-containing protein</fullName>
    </recommendedName>
</protein>
<dbReference type="InterPro" id="IPR029061">
    <property type="entry name" value="THDP-binding"/>
</dbReference>
<dbReference type="PANTHER" id="PTHR42818">
    <property type="entry name" value="SULFOPYRUVATE DECARBOXYLASE SUBUNIT ALPHA"/>
    <property type="match status" value="1"/>
</dbReference>
<keyword evidence="2" id="KW-0456">Lyase</keyword>
<accession>A0ABN2W4I3</accession>
<dbReference type="PANTHER" id="PTHR42818:SF1">
    <property type="entry name" value="SULFOPYRUVATE DECARBOXYLASE"/>
    <property type="match status" value="1"/>
</dbReference>
<comment type="caution">
    <text evidence="3">The sequence shown here is derived from an EMBL/GenBank/DDBJ whole genome shotgun (WGS) entry which is preliminary data.</text>
</comment>
<dbReference type="SUPFAM" id="SSF52518">
    <property type="entry name" value="Thiamin diphosphate-binding fold (THDP-binding)"/>
    <property type="match status" value="1"/>
</dbReference>
<evidence type="ECO:0008006" key="5">
    <source>
        <dbReference type="Google" id="ProtNLM"/>
    </source>
</evidence>